<reference evidence="2" key="1">
    <citation type="submission" date="2018-12" db="EMBL/GenBank/DDBJ databases">
        <title>Novel natural products biosynthetic potential of the class Ktedonobacteria.</title>
        <authorList>
            <person name="Zheng Y."/>
            <person name="Saitou A."/>
            <person name="Wang C.M."/>
            <person name="Toyoda A."/>
            <person name="Minakuchi Y."/>
            <person name="Sekiguchi Y."/>
            <person name="Ueda K."/>
            <person name="Takano H."/>
            <person name="Sakai Y."/>
            <person name="Yokota A."/>
            <person name="Yabe S."/>
        </authorList>
    </citation>
    <scope>NUCLEOTIDE SEQUENCE</scope>
    <source>
        <strain evidence="2">A3-2</strain>
    </source>
</reference>
<feature type="region of interest" description="Disordered" evidence="1">
    <location>
        <begin position="40"/>
        <end position="86"/>
    </location>
</feature>
<protein>
    <submittedName>
        <fullName evidence="2">Uncharacterized protein</fullName>
    </submittedName>
</protein>
<evidence type="ECO:0000313" key="2">
    <source>
        <dbReference type="EMBL" id="BBH95476.1"/>
    </source>
</evidence>
<feature type="compositionally biased region" description="Basic and acidic residues" evidence="1">
    <location>
        <begin position="69"/>
        <end position="86"/>
    </location>
</feature>
<name>A0A455T7Q3_9CHLR</name>
<dbReference type="AlphaFoldDB" id="A0A455T7Q3"/>
<proteinExistence type="predicted"/>
<gene>
    <name evidence="2" type="ORF">KTA_36750</name>
</gene>
<sequence>MLRNALQAIKNEEPPCREALVRLPALDRVASLLPLLSSRRARRKARGKRYEAKAKARKAYQPAKGKAKANKEHKPYKEERRRNHNS</sequence>
<organism evidence="2">
    <name type="scientific">Thermogemmatispora argillosa</name>
    <dbReference type="NCBI Taxonomy" id="2045280"/>
    <lineage>
        <taxon>Bacteria</taxon>
        <taxon>Bacillati</taxon>
        <taxon>Chloroflexota</taxon>
        <taxon>Ktedonobacteria</taxon>
        <taxon>Thermogemmatisporales</taxon>
        <taxon>Thermogemmatisporaceae</taxon>
        <taxon>Thermogemmatispora</taxon>
    </lineage>
</organism>
<evidence type="ECO:0000256" key="1">
    <source>
        <dbReference type="SAM" id="MobiDB-lite"/>
    </source>
</evidence>
<accession>A0A455T7Q3</accession>
<dbReference type="EMBL" id="AP019377">
    <property type="protein sequence ID" value="BBH95476.1"/>
    <property type="molecule type" value="Genomic_DNA"/>
</dbReference>